<dbReference type="InterPro" id="IPR036192">
    <property type="entry name" value="Cell_div_ZapA-like_sf"/>
</dbReference>
<reference evidence="16 23" key="6">
    <citation type="submission" date="2019-07" db="EMBL/GenBank/DDBJ databases">
        <title>Genome sequencing of Parabacteroides distasonis iSURF_7.</title>
        <authorList>
            <person name="Degefu H.N."/>
            <person name="Ruoff K.L."/>
            <person name="Price C.E."/>
            <person name="Valls R.A."/>
            <person name="O'Toole G.A."/>
        </authorList>
    </citation>
    <scope>NUCLEOTIDE SEQUENCE [LARGE SCALE GENOMIC DNA]</scope>
    <source>
        <strain evidence="16 23">CFPLTA003_1B</strain>
    </source>
</reference>
<keyword evidence="4" id="KW-0132">Cell division</keyword>
<dbReference type="EMBL" id="JAJCNI010000008">
    <property type="protein sequence ID" value="MCB6517883.1"/>
    <property type="molecule type" value="Genomic_DNA"/>
</dbReference>
<dbReference type="InterPro" id="IPR007838">
    <property type="entry name" value="Cell_div_ZapA-like"/>
</dbReference>
<dbReference type="Proteomes" id="UP000195950">
    <property type="component" value="Unassembled WGS sequence"/>
</dbReference>
<evidence type="ECO:0000313" key="29">
    <source>
        <dbReference type="Proteomes" id="UP000471216"/>
    </source>
</evidence>
<dbReference type="Proteomes" id="UP000095591">
    <property type="component" value="Unassembled WGS sequence"/>
</dbReference>
<dbReference type="EMBL" id="VOHW01000002">
    <property type="protein sequence ID" value="TWV63624.1"/>
    <property type="molecule type" value="Genomic_DNA"/>
</dbReference>
<reference evidence="13" key="3">
    <citation type="journal article" date="2018" name="BMC Genomics">
        <title>Whole genome sequencing and function prediction of 133 gut anaerobes isolated from chicken caecum in pure cultures.</title>
        <authorList>
            <person name="Medvecky M."/>
            <person name="Cejkova D."/>
            <person name="Polansky O."/>
            <person name="Karasova D."/>
            <person name="Kubasova T."/>
            <person name="Cizek A."/>
            <person name="Rychlik I."/>
        </authorList>
    </citation>
    <scope>NUCLEOTIDE SEQUENCE</scope>
    <source>
        <strain evidence="13">An199</strain>
    </source>
</reference>
<evidence type="ECO:0000313" key="1">
    <source>
        <dbReference type="EMBL" id="CUN28827.1"/>
    </source>
</evidence>
<dbReference type="EMBL" id="CYXP01000008">
    <property type="protein sequence ID" value="CUN28827.1"/>
    <property type="molecule type" value="Genomic_DNA"/>
</dbReference>
<evidence type="ECO:0000313" key="9">
    <source>
        <dbReference type="EMBL" id="MRY93100.1"/>
    </source>
</evidence>
<evidence type="ECO:0000313" key="5">
    <source>
        <dbReference type="EMBL" id="MDB9004936.1"/>
    </source>
</evidence>
<sequence length="96" mass="11206">MDEEFLINIVIAGKKYPLTIKRHEEELARAAADQINSKILQYRQHFAVEVDTKDLLAMVAFQLSMHNLELEKRNDTNPFTDKIQELTTELEGYLKK</sequence>
<dbReference type="EMBL" id="CZBM01000002">
    <property type="protein sequence ID" value="CUP72703.1"/>
    <property type="molecule type" value="Genomic_DNA"/>
</dbReference>
<evidence type="ECO:0000313" key="28">
    <source>
        <dbReference type="Proteomes" id="UP000463337"/>
    </source>
</evidence>
<dbReference type="Proteomes" id="UP001198806">
    <property type="component" value="Unassembled WGS sequence"/>
</dbReference>
<evidence type="ECO:0000313" key="3">
    <source>
        <dbReference type="EMBL" id="CUP72703.1"/>
    </source>
</evidence>
<evidence type="ECO:0000313" key="4">
    <source>
        <dbReference type="EMBL" id="MCB6517883.1"/>
    </source>
</evidence>
<evidence type="ECO:0000313" key="7">
    <source>
        <dbReference type="EMBL" id="MRY59823.1"/>
    </source>
</evidence>
<reference evidence="4" key="8">
    <citation type="submission" date="2021-10" db="EMBL/GenBank/DDBJ databases">
        <title>Collection of gut derived symbiotic bacterial strains cultured from healthy donors.</title>
        <authorList>
            <person name="Lin H."/>
            <person name="Littmann E."/>
            <person name="Kohout C."/>
            <person name="Pamer E.G."/>
        </authorList>
    </citation>
    <scope>NUCLEOTIDE SEQUENCE</scope>
    <source>
        <strain evidence="4">DFI.2.94</strain>
    </source>
</reference>
<dbReference type="GO" id="GO:0051301">
    <property type="term" value="P:cell division"/>
    <property type="evidence" value="ECO:0007669"/>
    <property type="project" value="UniProtKB-KW"/>
</dbReference>
<evidence type="ECO:0000313" key="15">
    <source>
        <dbReference type="EMBL" id="RHD72733.1"/>
    </source>
</evidence>
<dbReference type="Proteomes" id="UP001210126">
    <property type="component" value="Unassembled WGS sequence"/>
</dbReference>
<dbReference type="Proteomes" id="UP000284660">
    <property type="component" value="Unassembled WGS sequence"/>
</dbReference>
<dbReference type="GeneID" id="93521875"/>
<organism evidence="1 20">
    <name type="scientific">Parabacteroides distasonis</name>
    <dbReference type="NCBI Taxonomy" id="823"/>
    <lineage>
        <taxon>Bacteria</taxon>
        <taxon>Pseudomonadati</taxon>
        <taxon>Bacteroidota</taxon>
        <taxon>Bacteroidia</taxon>
        <taxon>Bacteroidales</taxon>
        <taxon>Tannerellaceae</taxon>
        <taxon>Parabacteroides</taxon>
    </lineage>
</organism>
<dbReference type="RefSeq" id="WP_005864888.1">
    <property type="nucleotide sequence ID" value="NZ_AP019729.1"/>
</dbReference>
<dbReference type="EMBL" id="WKLT01000021">
    <property type="protein sequence ID" value="MRY59823.1"/>
    <property type="molecule type" value="Genomic_DNA"/>
</dbReference>
<evidence type="ECO:0000313" key="11">
    <source>
        <dbReference type="EMBL" id="MRZ51207.1"/>
    </source>
</evidence>
<reference evidence="5" key="9">
    <citation type="submission" date="2023-01" db="EMBL/GenBank/DDBJ databases">
        <title>Human gut microbiome strain richness.</title>
        <authorList>
            <person name="Chen-Liaw A."/>
        </authorList>
    </citation>
    <scope>NUCLEOTIDE SEQUENCE</scope>
    <source>
        <strain evidence="6">D35st1_E5_D35t1_190705</strain>
        <strain evidence="5">RTP21484st1_E5_RTP21484_190118</strain>
    </source>
</reference>
<dbReference type="Proteomes" id="UP000471216">
    <property type="component" value="Unassembled WGS sequence"/>
</dbReference>
<protein>
    <submittedName>
        <fullName evidence="4">Cell division protein ZapA</fullName>
    </submittedName>
    <submittedName>
        <fullName evidence="1">Uncharacterized protein conserved in bacteria</fullName>
    </submittedName>
</protein>
<dbReference type="Proteomes" id="UP000315827">
    <property type="component" value="Unassembled WGS sequence"/>
</dbReference>
<dbReference type="SUPFAM" id="SSF102829">
    <property type="entry name" value="Cell division protein ZapA-like"/>
    <property type="match status" value="1"/>
</dbReference>
<dbReference type="Proteomes" id="UP000441358">
    <property type="component" value="Unassembled WGS sequence"/>
</dbReference>
<reference evidence="24 25" key="5">
    <citation type="journal article" date="2019" name="Nat. Med.">
        <title>A library of human gut bacterial isolates paired with longitudinal multiomics data enables mechanistic microbiome research.</title>
        <authorList>
            <person name="Poyet M."/>
            <person name="Groussin M."/>
            <person name="Gibbons S.M."/>
            <person name="Avila-Pacheco J."/>
            <person name="Jiang X."/>
            <person name="Kearney S.M."/>
            <person name="Perrotta A.R."/>
            <person name="Berdy B."/>
            <person name="Zhao S."/>
            <person name="Lieberman T.D."/>
            <person name="Swanson P.K."/>
            <person name="Smith M."/>
            <person name="Roesemann S."/>
            <person name="Alexander J.E."/>
            <person name="Rich S.A."/>
            <person name="Livny J."/>
            <person name="Vlamakis H."/>
            <person name="Clish C."/>
            <person name="Bullock K."/>
            <person name="Deik A."/>
            <person name="Scott J."/>
            <person name="Pierce K.A."/>
            <person name="Xavier R.J."/>
            <person name="Alm E.J."/>
        </authorList>
    </citation>
    <scope>NUCLEOTIDE SEQUENCE [LARGE SCALE GENOMIC DNA]</scope>
    <source>
        <strain evidence="10 29">BIOML-A10</strain>
        <strain evidence="8 26">BIOML-A11</strain>
        <strain evidence="12 24">BIOML-A2</strain>
        <strain evidence="11 25">BIOML-A32</strain>
        <strain evidence="7 28">BIOML-A41</strain>
        <strain evidence="9 27">BIOML-A9</strain>
    </source>
</reference>
<accession>A0A173VRN3</accession>
<evidence type="ECO:0000313" key="21">
    <source>
        <dbReference type="Proteomes" id="UP000195950"/>
    </source>
</evidence>
<evidence type="ECO:0000313" key="27">
    <source>
        <dbReference type="Proteomes" id="UP000461276"/>
    </source>
</evidence>
<dbReference type="EMBL" id="NFJX01000004">
    <property type="protein sequence ID" value="OUP20622.1"/>
    <property type="molecule type" value="Genomic_DNA"/>
</dbReference>
<evidence type="ECO:0000313" key="19">
    <source>
        <dbReference type="Proteomes" id="UP000095455"/>
    </source>
</evidence>
<evidence type="ECO:0000313" key="20">
    <source>
        <dbReference type="Proteomes" id="UP000095591"/>
    </source>
</evidence>
<dbReference type="Proteomes" id="UP000432516">
    <property type="component" value="Unassembled WGS sequence"/>
</dbReference>
<evidence type="ECO:0000313" key="14">
    <source>
        <dbReference type="EMBL" id="QJE30977.1"/>
    </source>
</evidence>
<evidence type="ECO:0000313" key="6">
    <source>
        <dbReference type="EMBL" id="MDB9141093.1"/>
    </source>
</evidence>
<evidence type="ECO:0000313" key="12">
    <source>
        <dbReference type="EMBL" id="MRZ54081.1"/>
    </source>
</evidence>
<dbReference type="EMBL" id="WKMX01000018">
    <property type="protein sequence ID" value="MRZ08005.1"/>
    <property type="molecule type" value="Genomic_DNA"/>
</dbReference>
<dbReference type="Proteomes" id="UP000501982">
    <property type="component" value="Chromosome"/>
</dbReference>
<dbReference type="EMBL" id="WKMY01000004">
    <property type="protein sequence ID" value="MRY93100.1"/>
    <property type="molecule type" value="Genomic_DNA"/>
</dbReference>
<evidence type="ECO:0000313" key="30">
    <source>
        <dbReference type="Proteomes" id="UP000501982"/>
    </source>
</evidence>
<evidence type="ECO:0000313" key="23">
    <source>
        <dbReference type="Proteomes" id="UP000315827"/>
    </source>
</evidence>
<evidence type="ECO:0000313" key="16">
    <source>
        <dbReference type="EMBL" id="TWV63624.1"/>
    </source>
</evidence>
<name>A0A173VRN3_PARDI</name>
<evidence type="ECO:0000313" key="22">
    <source>
        <dbReference type="Proteomes" id="UP000284660"/>
    </source>
</evidence>
<evidence type="ECO:0000313" key="24">
    <source>
        <dbReference type="Proteomes" id="UP000432516"/>
    </source>
</evidence>
<proteinExistence type="predicted"/>
<evidence type="ECO:0000313" key="18">
    <source>
        <dbReference type="Proteomes" id="UP000095332"/>
    </source>
</evidence>
<keyword evidence="4" id="KW-0131">Cell cycle</keyword>
<evidence type="ECO:0000313" key="25">
    <source>
        <dbReference type="Proteomes" id="UP000441358"/>
    </source>
</evidence>
<dbReference type="Proteomes" id="UP000450599">
    <property type="component" value="Unassembled WGS sequence"/>
</dbReference>
<dbReference type="EMBL" id="QSJN01000010">
    <property type="protein sequence ID" value="RHD72733.1"/>
    <property type="molecule type" value="Genomic_DNA"/>
</dbReference>
<dbReference type="EMBL" id="CYYK01000008">
    <property type="protein sequence ID" value="CUO54038.1"/>
    <property type="molecule type" value="Genomic_DNA"/>
</dbReference>
<evidence type="ECO:0000313" key="26">
    <source>
        <dbReference type="Proteomes" id="UP000450599"/>
    </source>
</evidence>
<evidence type="ECO:0000313" key="8">
    <source>
        <dbReference type="EMBL" id="MRY86108.1"/>
    </source>
</evidence>
<dbReference type="OMA" id="IMRYRES"/>
<dbReference type="Pfam" id="PF05164">
    <property type="entry name" value="ZapA"/>
    <property type="match status" value="1"/>
</dbReference>
<dbReference type="EMBL" id="WKMC01000009">
    <property type="protein sequence ID" value="MRZ51207.1"/>
    <property type="molecule type" value="Genomic_DNA"/>
</dbReference>
<dbReference type="Proteomes" id="UP001221009">
    <property type="component" value="Chromosome"/>
</dbReference>
<dbReference type="Proteomes" id="UP001211522">
    <property type="component" value="Unassembled WGS sequence"/>
</dbReference>
<dbReference type="EMBL" id="CP051672">
    <property type="protein sequence ID" value="QJE30977.1"/>
    <property type="molecule type" value="Genomic_DNA"/>
</dbReference>
<dbReference type="EMBL" id="JAQMPJ010000005">
    <property type="protein sequence ID" value="MDB9004936.1"/>
    <property type="molecule type" value="Genomic_DNA"/>
</dbReference>
<evidence type="ECO:0000313" key="13">
    <source>
        <dbReference type="EMBL" id="OUP20622.1"/>
    </source>
</evidence>
<reference evidence="21" key="2">
    <citation type="submission" date="2017-04" db="EMBL/GenBank/DDBJ databases">
        <title>Function of individual gut microbiota members based on whole genome sequencing of pure cultures obtained from chicken caecum.</title>
        <authorList>
            <person name="Medvecky M."/>
            <person name="Cejkova D."/>
            <person name="Polansky O."/>
            <person name="Karasova D."/>
            <person name="Kubasova T."/>
            <person name="Cizek A."/>
            <person name="Rychlik I."/>
        </authorList>
    </citation>
    <scope>NUCLEOTIDE SEQUENCE [LARGE SCALE GENOMIC DNA]</scope>
    <source>
        <strain evidence="21">An199</strain>
    </source>
</reference>
<gene>
    <name evidence="7" type="primary">zapA</name>
    <name evidence="13" type="ORF">B5F32_06795</name>
    <name evidence="15" type="ORF">DW782_15670</name>
    <name evidence="2" type="ORF">ERS852380_02538</name>
    <name evidence="1" type="ORF">ERS852429_03313</name>
    <name evidence="3" type="ORF">ERS852560_00575</name>
    <name evidence="16" type="ORF">FSA05_05675</name>
    <name evidence="10" type="ORF">GKD54_17710</name>
    <name evidence="8" type="ORF">GKD58_17955</name>
    <name evidence="7" type="ORF">GKD59_18310</name>
    <name evidence="11" type="ORF">GKD66_13425</name>
    <name evidence="9" type="ORF">GKD67_07655</name>
    <name evidence="12" type="ORF">GKD68_04865</name>
    <name evidence="14" type="ORF">HHO38_23000</name>
    <name evidence="4" type="ORF">LI194_08755</name>
    <name evidence="17" type="ORF">P2T59_10535</name>
    <name evidence="5" type="ORF">PN599_07975</name>
    <name evidence="6" type="ORF">PN612_21635</name>
</gene>
<evidence type="ECO:0000313" key="2">
    <source>
        <dbReference type="EMBL" id="CUO54038.1"/>
    </source>
</evidence>
<dbReference type="Proteomes" id="UP000463337">
    <property type="component" value="Unassembled WGS sequence"/>
</dbReference>
<dbReference type="EMBL" id="WKNE01000003">
    <property type="protein sequence ID" value="MRZ54081.1"/>
    <property type="molecule type" value="Genomic_DNA"/>
</dbReference>
<reference evidence="15 22" key="4">
    <citation type="submission" date="2018-08" db="EMBL/GenBank/DDBJ databases">
        <title>A genome reference for cultivated species of the human gut microbiota.</title>
        <authorList>
            <person name="Zou Y."/>
            <person name="Xue W."/>
            <person name="Luo G."/>
        </authorList>
    </citation>
    <scope>NUCLEOTIDE SEQUENCE [LARGE SCALE GENOMIC DNA]</scope>
    <source>
        <strain evidence="15 22">AM30-4</strain>
    </source>
</reference>
<dbReference type="Proteomes" id="UP000095332">
    <property type="component" value="Unassembled WGS sequence"/>
</dbReference>
<dbReference type="Proteomes" id="UP000461276">
    <property type="component" value="Unassembled WGS sequence"/>
</dbReference>
<dbReference type="EMBL" id="CP120353">
    <property type="protein sequence ID" value="WET66400.1"/>
    <property type="molecule type" value="Genomic_DNA"/>
</dbReference>
<reference evidence="18 19" key="1">
    <citation type="submission" date="2015-09" db="EMBL/GenBank/DDBJ databases">
        <authorList>
            <consortium name="Pathogen Informatics"/>
        </authorList>
    </citation>
    <scope>NUCLEOTIDE SEQUENCE [LARGE SCALE GENOMIC DNA]</scope>
    <source>
        <strain evidence="2 19">2789STDY5608822</strain>
        <strain evidence="1 20">2789STDY5608872</strain>
        <strain evidence="3 18">2789STDY5834948</strain>
    </source>
</reference>
<reference evidence="17" key="10">
    <citation type="submission" date="2023-03" db="EMBL/GenBank/DDBJ databases">
        <title>Parabacteroides distasonis, a bacteria resistant against UC.</title>
        <authorList>
            <person name="Dai W."/>
        </authorList>
    </citation>
    <scope>NUCLEOTIDE SEQUENCE</scope>
    <source>
        <strain evidence="17">F1-28</strain>
    </source>
</reference>
<evidence type="ECO:0000313" key="17">
    <source>
        <dbReference type="EMBL" id="WET66400.1"/>
    </source>
</evidence>
<evidence type="ECO:0000313" key="10">
    <source>
        <dbReference type="EMBL" id="MRZ08005.1"/>
    </source>
</evidence>
<reference evidence="14 30" key="7">
    <citation type="submission" date="2020-04" db="EMBL/GenBank/DDBJ databases">
        <title>Complete Genomes and Methylome analysis of CBBP consortium that reverse antibiotic-induced susceptibility to vancomycin-resistant Enterococcus faecium infection.</title>
        <authorList>
            <person name="Fomenkov A."/>
            <person name="Zhang Z."/>
            <person name="Pamer E."/>
            <person name="Roberts R.J."/>
        </authorList>
    </citation>
    <scope>NUCLEOTIDE SEQUENCE [LARGE SCALE GENOMIC DNA]</scope>
    <source>
        <strain evidence="30">CBBP</strain>
        <strain evidence="14">CBBP-1</strain>
    </source>
</reference>
<dbReference type="EMBL" id="WKMW01000020">
    <property type="protein sequence ID" value="MRY86108.1"/>
    <property type="molecule type" value="Genomic_DNA"/>
</dbReference>
<dbReference type="Proteomes" id="UP000095455">
    <property type="component" value="Unassembled WGS sequence"/>
</dbReference>
<dbReference type="EMBL" id="JAQMPX010000154">
    <property type="protein sequence ID" value="MDB9141093.1"/>
    <property type="molecule type" value="Genomic_DNA"/>
</dbReference>
<dbReference type="AlphaFoldDB" id="A0A173VRN3"/>